<dbReference type="GO" id="GO:0042148">
    <property type="term" value="P:DNA strand invasion"/>
    <property type="evidence" value="ECO:0007669"/>
    <property type="project" value="TreeGrafter"/>
</dbReference>
<evidence type="ECO:0000313" key="1">
    <source>
        <dbReference type="EMBL" id="KAF2155104.1"/>
    </source>
</evidence>
<dbReference type="PANTHER" id="PTHR46644:SF2">
    <property type="entry name" value="DNA REPAIR PROTEIN XRCC2"/>
    <property type="match status" value="1"/>
</dbReference>
<dbReference type="InterPro" id="IPR027417">
    <property type="entry name" value="P-loop_NTPase"/>
</dbReference>
<dbReference type="InterPro" id="IPR030547">
    <property type="entry name" value="XRCC2"/>
</dbReference>
<dbReference type="GO" id="GO:0033063">
    <property type="term" value="C:Rad51B-Rad51C-Rad51D-XRCC2 complex"/>
    <property type="evidence" value="ECO:0007669"/>
    <property type="project" value="InterPro"/>
</dbReference>
<dbReference type="OrthoDB" id="420422at2759"/>
<dbReference type="PANTHER" id="PTHR46644">
    <property type="entry name" value="DNA REPAIR PROTEIN XRCC2"/>
    <property type="match status" value="1"/>
</dbReference>
<comment type="caution">
    <text evidence="1">The sequence shown here is derived from an EMBL/GenBank/DDBJ whole genome shotgun (WGS) entry which is preliminary data.</text>
</comment>
<dbReference type="GO" id="GO:0005815">
    <property type="term" value="C:microtubule organizing center"/>
    <property type="evidence" value="ECO:0007669"/>
    <property type="project" value="TreeGrafter"/>
</dbReference>
<dbReference type="AlphaFoldDB" id="A0A9P4JA59"/>
<dbReference type="EMBL" id="ML996083">
    <property type="protein sequence ID" value="KAF2155104.1"/>
    <property type="molecule type" value="Genomic_DNA"/>
</dbReference>
<organism evidence="1 2">
    <name type="scientific">Myriangium duriaei CBS 260.36</name>
    <dbReference type="NCBI Taxonomy" id="1168546"/>
    <lineage>
        <taxon>Eukaryota</taxon>
        <taxon>Fungi</taxon>
        <taxon>Dikarya</taxon>
        <taxon>Ascomycota</taxon>
        <taxon>Pezizomycotina</taxon>
        <taxon>Dothideomycetes</taxon>
        <taxon>Dothideomycetidae</taxon>
        <taxon>Myriangiales</taxon>
        <taxon>Myriangiaceae</taxon>
        <taxon>Myriangium</taxon>
    </lineage>
</organism>
<dbReference type="Gene3D" id="3.40.50.300">
    <property type="entry name" value="P-loop containing nucleotide triphosphate hydrolases"/>
    <property type="match status" value="1"/>
</dbReference>
<proteinExistence type="predicted"/>
<dbReference type="CDD" id="cd19490">
    <property type="entry name" value="XRCC2"/>
    <property type="match status" value="1"/>
</dbReference>
<dbReference type="GO" id="GO:0005657">
    <property type="term" value="C:replication fork"/>
    <property type="evidence" value="ECO:0007669"/>
    <property type="project" value="InterPro"/>
</dbReference>
<evidence type="ECO:0008006" key="3">
    <source>
        <dbReference type="Google" id="ProtNLM"/>
    </source>
</evidence>
<dbReference type="GO" id="GO:0000724">
    <property type="term" value="P:double-strand break repair via homologous recombination"/>
    <property type="evidence" value="ECO:0007669"/>
    <property type="project" value="InterPro"/>
</dbReference>
<keyword evidence="2" id="KW-1185">Reference proteome</keyword>
<evidence type="ECO:0000313" key="2">
    <source>
        <dbReference type="Proteomes" id="UP000799439"/>
    </source>
</evidence>
<reference evidence="1" key="1">
    <citation type="journal article" date="2020" name="Stud. Mycol.">
        <title>101 Dothideomycetes genomes: a test case for predicting lifestyles and emergence of pathogens.</title>
        <authorList>
            <person name="Haridas S."/>
            <person name="Albert R."/>
            <person name="Binder M."/>
            <person name="Bloem J."/>
            <person name="Labutti K."/>
            <person name="Salamov A."/>
            <person name="Andreopoulos B."/>
            <person name="Baker S."/>
            <person name="Barry K."/>
            <person name="Bills G."/>
            <person name="Bluhm B."/>
            <person name="Cannon C."/>
            <person name="Castanera R."/>
            <person name="Culley D."/>
            <person name="Daum C."/>
            <person name="Ezra D."/>
            <person name="Gonzalez J."/>
            <person name="Henrissat B."/>
            <person name="Kuo A."/>
            <person name="Liang C."/>
            <person name="Lipzen A."/>
            <person name="Lutzoni F."/>
            <person name="Magnuson J."/>
            <person name="Mondo S."/>
            <person name="Nolan M."/>
            <person name="Ohm R."/>
            <person name="Pangilinan J."/>
            <person name="Park H.-J."/>
            <person name="Ramirez L."/>
            <person name="Alfaro M."/>
            <person name="Sun H."/>
            <person name="Tritt A."/>
            <person name="Yoshinaga Y."/>
            <person name="Zwiers L.-H."/>
            <person name="Turgeon B."/>
            <person name="Goodwin S."/>
            <person name="Spatafora J."/>
            <person name="Crous P."/>
            <person name="Grigoriev I."/>
        </authorList>
    </citation>
    <scope>NUCLEOTIDE SEQUENCE</scope>
    <source>
        <strain evidence="1">CBS 260.36</strain>
    </source>
</reference>
<sequence length="384" mass="42610">MSADDFGWRLLAEIEEENLSEIFANLSTQVASYGAKAYTGVESIDRLIAPFCAPKHDQHITSPRTNHARSPSTKTVRQKPLCVEIASSQVGDGKTQLLYYLITIALLPASLSGLYLGGRQSAVLYFNCDGDFSIARLVKVMEHYVTNCIGTQPEGFSSGTPSKADLTDMTDHALQHLHVFSPQSMTSLIRTVELLPHYVYDPSRHTSMHRRIHSIILDSATAFYWADRNDMETANVPSTIEESGHGLRTKAESGYSRLRSLLSSLGREFACPIVYTAGNIFHKTSGGPFRALATSLPKSWLSFPTVRLIIRRSEIRGLPTAISAEEAEREARDRNEAVSQGIFALTINEEYSEDWPVEVRNEIYNTGRVRIPVRIMTEGVIIGG</sequence>
<gene>
    <name evidence="1" type="ORF">K461DRAFT_291989</name>
</gene>
<protein>
    <recommendedName>
        <fullName evidence="3">DNA recombination and repair protein Rad51-like C-terminal domain-containing protein</fullName>
    </recommendedName>
</protein>
<dbReference type="GO" id="GO:0000400">
    <property type="term" value="F:four-way junction DNA binding"/>
    <property type="evidence" value="ECO:0007669"/>
    <property type="project" value="TreeGrafter"/>
</dbReference>
<dbReference type="Proteomes" id="UP000799439">
    <property type="component" value="Unassembled WGS sequence"/>
</dbReference>
<name>A0A9P4JA59_9PEZI</name>
<dbReference type="SUPFAM" id="SSF52540">
    <property type="entry name" value="P-loop containing nucleoside triphosphate hydrolases"/>
    <property type="match status" value="1"/>
</dbReference>
<accession>A0A9P4JA59</accession>